<dbReference type="Gene3D" id="3.40.190.10">
    <property type="entry name" value="Periplasmic binding protein-like II"/>
    <property type="match status" value="1"/>
</dbReference>
<dbReference type="GO" id="GO:0015833">
    <property type="term" value="P:peptide transport"/>
    <property type="evidence" value="ECO:0007669"/>
    <property type="project" value="TreeGrafter"/>
</dbReference>
<evidence type="ECO:0000256" key="2">
    <source>
        <dbReference type="ARBA" id="ARBA00022448"/>
    </source>
</evidence>
<reference evidence="5 6" key="1">
    <citation type="submission" date="2017-06" db="EMBL/GenBank/DDBJ databases">
        <authorList>
            <person name="Kim H.J."/>
            <person name="Triplett B.A."/>
        </authorList>
    </citation>
    <scope>NUCLEOTIDE SEQUENCE [LARGE SCALE GENOMIC DNA]</scope>
    <source>
        <strain evidence="5 6">DSM 44715</strain>
    </source>
</reference>
<keyword evidence="3" id="KW-0732">Signal</keyword>
<keyword evidence="2" id="KW-0813">Transport</keyword>
<dbReference type="InterPro" id="IPR030678">
    <property type="entry name" value="Peptide/Ni-bd"/>
</dbReference>
<dbReference type="Gene3D" id="3.90.76.10">
    <property type="entry name" value="Dipeptide-binding Protein, Domain 1"/>
    <property type="match status" value="1"/>
</dbReference>
<dbReference type="GO" id="GO:0042597">
    <property type="term" value="C:periplasmic space"/>
    <property type="evidence" value="ECO:0007669"/>
    <property type="project" value="UniProtKB-ARBA"/>
</dbReference>
<dbReference type="SUPFAM" id="SSF53850">
    <property type="entry name" value="Periplasmic binding protein-like II"/>
    <property type="match status" value="1"/>
</dbReference>
<protein>
    <submittedName>
        <fullName evidence="5">ABC-type transport system, substrate-binding protein</fullName>
    </submittedName>
</protein>
<evidence type="ECO:0000256" key="3">
    <source>
        <dbReference type="ARBA" id="ARBA00022729"/>
    </source>
</evidence>
<dbReference type="GO" id="GO:1904680">
    <property type="term" value="F:peptide transmembrane transporter activity"/>
    <property type="evidence" value="ECO:0007669"/>
    <property type="project" value="TreeGrafter"/>
</dbReference>
<dbReference type="AlphaFoldDB" id="A0A239P637"/>
<dbReference type="Pfam" id="PF00496">
    <property type="entry name" value="SBP_bac_5"/>
    <property type="match status" value="1"/>
</dbReference>
<proteinExistence type="inferred from homology"/>
<evidence type="ECO:0000256" key="1">
    <source>
        <dbReference type="ARBA" id="ARBA00005695"/>
    </source>
</evidence>
<keyword evidence="6" id="KW-1185">Reference proteome</keyword>
<dbReference type="PANTHER" id="PTHR30290">
    <property type="entry name" value="PERIPLASMIC BINDING COMPONENT OF ABC TRANSPORTER"/>
    <property type="match status" value="1"/>
</dbReference>
<dbReference type="EMBL" id="FZOR01000069">
    <property type="protein sequence ID" value="SNT62114.1"/>
    <property type="molecule type" value="Genomic_DNA"/>
</dbReference>
<dbReference type="PROSITE" id="PS51257">
    <property type="entry name" value="PROKAR_LIPOPROTEIN"/>
    <property type="match status" value="1"/>
</dbReference>
<evidence type="ECO:0000259" key="4">
    <source>
        <dbReference type="Pfam" id="PF00496"/>
    </source>
</evidence>
<sequence>MYPFPRGASRRRSTMATAAALLCVLFLALLSACGSSPEGSGKRTLRIVAPDGVPADFYLGTAYPLGIFSMYQMAWPLFLPGEDDFSIANGLASSYRASSDGLVHTIGVKKGFTFHDGSPIDAAAVTKVLHSYFFEDDSLRDDGPYGAVSAAFGSPTIVREVTAVDAGTVKVVLSQARLDIRDPLFQMPILNPKVLAKPGYGKSVADLRDAGSGPFRVTGFSPGEFVEFERYRAFPEKVSLDRLRLQQVPDPGARALAMQGKNADVVLDLAPEDHERLAGMDGNKQFAATPSSNVFFRFFTPKHPELEDPRVRRAIWLALDRDAYRTAFFNPTSSHKVDQPVVVKGVQGYSDGLDDLNHDLAQAKVLMRQAGVQRLTLRAITMESSGPILSLRRLHEAIAADLKKIGIEVKIDVVDPATYLSDRYNYDYEVLWYGNSFNPDFIFRLFYLGYPKPWAAPSPLADRRVADLVKNASSEVDHAKQVAAWQRLQRLNGEELFMGVPIASVGTSAVADGRVRGFDLGWHNRGALVWLFKNVAVG</sequence>
<dbReference type="CDD" id="cd00995">
    <property type="entry name" value="PBP2_NikA_DppA_OppA_like"/>
    <property type="match status" value="1"/>
</dbReference>
<comment type="similarity">
    <text evidence="1">Belongs to the bacterial solute-binding protein 5 family.</text>
</comment>
<dbReference type="PIRSF" id="PIRSF002741">
    <property type="entry name" value="MppA"/>
    <property type="match status" value="1"/>
</dbReference>
<name>A0A239P637_9ACTN</name>
<organism evidence="5 6">
    <name type="scientific">Actinomadura meyerae</name>
    <dbReference type="NCBI Taxonomy" id="240840"/>
    <lineage>
        <taxon>Bacteria</taxon>
        <taxon>Bacillati</taxon>
        <taxon>Actinomycetota</taxon>
        <taxon>Actinomycetes</taxon>
        <taxon>Streptosporangiales</taxon>
        <taxon>Thermomonosporaceae</taxon>
        <taxon>Actinomadura</taxon>
    </lineage>
</organism>
<dbReference type="Proteomes" id="UP000198318">
    <property type="component" value="Unassembled WGS sequence"/>
</dbReference>
<feature type="domain" description="Solute-binding protein family 5" evidence="4">
    <location>
        <begin position="88"/>
        <end position="448"/>
    </location>
</feature>
<evidence type="ECO:0000313" key="6">
    <source>
        <dbReference type="Proteomes" id="UP000198318"/>
    </source>
</evidence>
<dbReference type="PANTHER" id="PTHR30290:SF9">
    <property type="entry name" value="OLIGOPEPTIDE-BINDING PROTEIN APPA"/>
    <property type="match status" value="1"/>
</dbReference>
<evidence type="ECO:0000313" key="5">
    <source>
        <dbReference type="EMBL" id="SNT62114.1"/>
    </source>
</evidence>
<accession>A0A239P637</accession>
<dbReference type="InterPro" id="IPR000914">
    <property type="entry name" value="SBP_5_dom"/>
</dbReference>
<dbReference type="InterPro" id="IPR039424">
    <property type="entry name" value="SBP_5"/>
</dbReference>
<dbReference type="GO" id="GO:0043190">
    <property type="term" value="C:ATP-binding cassette (ABC) transporter complex"/>
    <property type="evidence" value="ECO:0007669"/>
    <property type="project" value="InterPro"/>
</dbReference>
<gene>
    <name evidence="5" type="ORF">SAMN05443665_106911</name>
</gene>
<dbReference type="Gene3D" id="3.10.105.10">
    <property type="entry name" value="Dipeptide-binding Protein, Domain 3"/>
    <property type="match status" value="1"/>
</dbReference>